<evidence type="ECO:0000313" key="3">
    <source>
        <dbReference type="EMBL" id="TGE16713.1"/>
    </source>
</evidence>
<dbReference type="Proteomes" id="UP000254047">
    <property type="component" value="Unassembled WGS sequence"/>
</dbReference>
<dbReference type="PROSITE" id="PS51257">
    <property type="entry name" value="PROKAR_LIPOPROTEIN"/>
    <property type="match status" value="1"/>
</dbReference>
<name>A0A380FXT1_9STAP</name>
<evidence type="ECO:0000313" key="4">
    <source>
        <dbReference type="Proteomes" id="UP000254047"/>
    </source>
</evidence>
<evidence type="ECO:0000313" key="2">
    <source>
        <dbReference type="EMBL" id="SUM43066.1"/>
    </source>
</evidence>
<sequence length="203" mass="23536">MKKTILPVKPISQLFPIPMVMGCEGVSAAMLLQYNHYDIKATDIMKHWPTHPNNPHKGYVGHQLLIKFGHHQTIFPDAYVPYLQTFDNRFVDGTGTDLTELEDIIDQGQPIIMYHTSLGDAPSRKKFKFDNTTTELVSNIHVTLLIGYDEDYYYYIDPLWSHVFRKFIFPAIVPNRFQVIKIGKKTMERSFNEPGKKCIYLQP</sequence>
<dbReference type="Pfam" id="PF13529">
    <property type="entry name" value="Peptidase_C39_2"/>
    <property type="match status" value="1"/>
</dbReference>
<dbReference type="Gene3D" id="3.90.70.10">
    <property type="entry name" value="Cysteine proteinases"/>
    <property type="match status" value="1"/>
</dbReference>
<dbReference type="OrthoDB" id="1164310at2"/>
<gene>
    <name evidence="3" type="ORF">BJR09_08400</name>
    <name evidence="2" type="ORF">NCTC13830_00591</name>
</gene>
<reference evidence="2 4" key="1">
    <citation type="submission" date="2018-06" db="EMBL/GenBank/DDBJ databases">
        <authorList>
            <consortium name="Pathogen Informatics"/>
            <person name="Doyle S."/>
        </authorList>
    </citation>
    <scope>NUCLEOTIDE SEQUENCE [LARGE SCALE GENOMIC DNA]</scope>
    <source>
        <strain evidence="2 4">NCTC13830</strain>
    </source>
</reference>
<dbReference type="RefSeq" id="WP_103298454.1">
    <property type="nucleotide sequence ID" value="NZ_PPQT01000078.1"/>
</dbReference>
<reference evidence="3 5" key="2">
    <citation type="submission" date="2019-04" db="EMBL/GenBank/DDBJ databases">
        <title>Genomic characterization of Staphylococcus petrasii strains.</title>
        <authorList>
            <person name="Vrbovska V."/>
            <person name="Kovarovic V."/>
            <person name="Maslanova I."/>
            <person name="Indrakova A."/>
            <person name="Petras P."/>
            <person name="Sedo O."/>
            <person name="Svec P."/>
            <person name="Fisarova L."/>
            <person name="Sedlacek I."/>
            <person name="Doskar J."/>
            <person name="Pantucek R."/>
        </authorList>
    </citation>
    <scope>NUCLEOTIDE SEQUENCE [LARGE SCALE GENOMIC DNA]</scope>
    <source>
        <strain evidence="3 5">P5404</strain>
    </source>
</reference>
<dbReference type="EMBL" id="SRLS01000012">
    <property type="protein sequence ID" value="TGE16713.1"/>
    <property type="molecule type" value="Genomic_DNA"/>
</dbReference>
<proteinExistence type="predicted"/>
<feature type="domain" description="Peptidase C39-like" evidence="1">
    <location>
        <begin position="7"/>
        <end position="158"/>
    </location>
</feature>
<dbReference type="PIRSF" id="PIRSF032442">
    <property type="entry name" value="UCP032442"/>
    <property type="match status" value="1"/>
</dbReference>
<organism evidence="2 4">
    <name type="scientific">Staphylococcus petrasii</name>
    <dbReference type="NCBI Taxonomy" id="1276936"/>
    <lineage>
        <taxon>Bacteria</taxon>
        <taxon>Bacillati</taxon>
        <taxon>Bacillota</taxon>
        <taxon>Bacilli</taxon>
        <taxon>Bacillales</taxon>
        <taxon>Staphylococcaceae</taxon>
        <taxon>Staphylococcus</taxon>
    </lineage>
</organism>
<protein>
    <submittedName>
        <fullName evidence="2">Uncharacterized protein conserved in bacteria</fullName>
    </submittedName>
</protein>
<dbReference type="PANTHER" id="PTHR37806:SF1">
    <property type="entry name" value="PEPTIDASE C39-LIKE DOMAIN-CONTAINING PROTEIN"/>
    <property type="match status" value="1"/>
</dbReference>
<evidence type="ECO:0000313" key="5">
    <source>
        <dbReference type="Proteomes" id="UP000297598"/>
    </source>
</evidence>
<dbReference type="AlphaFoldDB" id="A0A380FXT1"/>
<dbReference type="InterPro" id="IPR039564">
    <property type="entry name" value="Peptidase_C39-like"/>
</dbReference>
<dbReference type="InterPro" id="IPR016997">
    <property type="entry name" value="UCP032442"/>
</dbReference>
<accession>A0A380FXT1</accession>
<evidence type="ECO:0000259" key="1">
    <source>
        <dbReference type="Pfam" id="PF13529"/>
    </source>
</evidence>
<dbReference type="EMBL" id="UHDO01000001">
    <property type="protein sequence ID" value="SUM43066.1"/>
    <property type="molecule type" value="Genomic_DNA"/>
</dbReference>
<dbReference type="Proteomes" id="UP000297598">
    <property type="component" value="Unassembled WGS sequence"/>
</dbReference>
<dbReference type="PANTHER" id="PTHR37806">
    <property type="entry name" value="LMO0724 PROTEIN"/>
    <property type="match status" value="1"/>
</dbReference>
<keyword evidence="5" id="KW-1185">Reference proteome</keyword>